<dbReference type="EMBL" id="GDQN01000407">
    <property type="protein sequence ID" value="JAT90647.1"/>
    <property type="molecule type" value="Transcribed_RNA"/>
</dbReference>
<dbReference type="InterPro" id="IPR036273">
    <property type="entry name" value="CRAL/TRIO_N_dom_sf"/>
</dbReference>
<reference evidence="2" key="1">
    <citation type="submission" date="2015-09" db="EMBL/GenBank/DDBJ databases">
        <title>De novo assembly of Pectinophora gossypiella (Pink Bollworm) gut transcriptome.</title>
        <authorList>
            <person name="Tassone E.E."/>
        </authorList>
    </citation>
    <scope>NUCLEOTIDE SEQUENCE</scope>
</reference>
<dbReference type="Gene3D" id="1.10.8.20">
    <property type="entry name" value="N-terminal domain of phosphatidylinositol transfer protein sec14p"/>
    <property type="match status" value="1"/>
</dbReference>
<dbReference type="PANTHER" id="PTHR10174:SF216">
    <property type="entry name" value="CRAL-TRIO DOMAIN-CONTAINING PROTEIN-RELATED"/>
    <property type="match status" value="1"/>
</dbReference>
<dbReference type="InterPro" id="IPR011074">
    <property type="entry name" value="CRAL/TRIO_N_dom"/>
</dbReference>
<dbReference type="Gene3D" id="1.20.5.1200">
    <property type="entry name" value="Alpha-tocopherol transfer"/>
    <property type="match status" value="1"/>
</dbReference>
<dbReference type="GO" id="GO:1902936">
    <property type="term" value="F:phosphatidylinositol bisphosphate binding"/>
    <property type="evidence" value="ECO:0007669"/>
    <property type="project" value="TreeGrafter"/>
</dbReference>
<protein>
    <recommendedName>
        <fullName evidence="1">CRAL-TRIO domain-containing protein</fullName>
    </recommendedName>
</protein>
<dbReference type="InterPro" id="IPR001251">
    <property type="entry name" value="CRAL-TRIO_dom"/>
</dbReference>
<dbReference type="Pfam" id="PF00650">
    <property type="entry name" value="CRAL_TRIO"/>
    <property type="match status" value="1"/>
</dbReference>
<dbReference type="PANTHER" id="PTHR10174">
    <property type="entry name" value="ALPHA-TOCOPHEROL TRANSFER PROTEIN-RELATED"/>
    <property type="match status" value="1"/>
</dbReference>
<dbReference type="AlphaFoldDB" id="A0A1E1WUN0"/>
<sequence length="278" mass="31612">MPVSVRPLCPELAEKARVELNEDPKKLEDGIQILKDWIAKQPHLRARTDDQWLATFLRGCKFSIERAKEKIDLYYSLRSVGQDLRPLKHTDPKFKEILKSGSTLVLRKIEKPDDPRVILIRPGQHKPGEFTPADMMSVGNVMQQILYLEDDNFVVAGGVNVMDLRSASMAHFAQMTPVQMKKMVVAFQDAAPVRMKAAHYFHAPAGFETIFNIIKNFLNEKNRNRLHVHGKDFDALYKHISKEILPAEYGGNGGTIQEITGTNINIFLRTKIGTFVFL</sequence>
<dbReference type="InterPro" id="IPR036865">
    <property type="entry name" value="CRAL-TRIO_dom_sf"/>
</dbReference>
<feature type="domain" description="CRAL-TRIO" evidence="1">
    <location>
        <begin position="94"/>
        <end position="257"/>
    </location>
</feature>
<dbReference type="GO" id="GO:0016020">
    <property type="term" value="C:membrane"/>
    <property type="evidence" value="ECO:0007669"/>
    <property type="project" value="TreeGrafter"/>
</dbReference>
<dbReference type="PROSITE" id="PS50191">
    <property type="entry name" value="CRAL_TRIO"/>
    <property type="match status" value="1"/>
</dbReference>
<dbReference type="SMART" id="SM01100">
    <property type="entry name" value="CRAL_TRIO_N"/>
    <property type="match status" value="1"/>
</dbReference>
<dbReference type="SUPFAM" id="SSF46938">
    <property type="entry name" value="CRAL/TRIO N-terminal domain"/>
    <property type="match status" value="1"/>
</dbReference>
<dbReference type="CDD" id="cd00170">
    <property type="entry name" value="SEC14"/>
    <property type="match status" value="1"/>
</dbReference>
<dbReference type="Gene3D" id="3.40.525.10">
    <property type="entry name" value="CRAL-TRIO lipid binding domain"/>
    <property type="match status" value="1"/>
</dbReference>
<dbReference type="OrthoDB" id="6682367at2759"/>
<evidence type="ECO:0000259" key="1">
    <source>
        <dbReference type="PROSITE" id="PS50191"/>
    </source>
</evidence>
<accession>A0A1E1WUN0</accession>
<name>A0A1E1WUN0_PECGO</name>
<proteinExistence type="predicted"/>
<dbReference type="SUPFAM" id="SSF52087">
    <property type="entry name" value="CRAL/TRIO domain"/>
    <property type="match status" value="1"/>
</dbReference>
<gene>
    <name evidence="2" type="ORF">g.14067</name>
</gene>
<organism evidence="2">
    <name type="scientific">Pectinophora gossypiella</name>
    <name type="common">Cotton pink bollworm</name>
    <name type="synonym">Depressaria gossypiella</name>
    <dbReference type="NCBI Taxonomy" id="13191"/>
    <lineage>
        <taxon>Eukaryota</taxon>
        <taxon>Metazoa</taxon>
        <taxon>Ecdysozoa</taxon>
        <taxon>Arthropoda</taxon>
        <taxon>Hexapoda</taxon>
        <taxon>Insecta</taxon>
        <taxon>Pterygota</taxon>
        <taxon>Neoptera</taxon>
        <taxon>Endopterygota</taxon>
        <taxon>Lepidoptera</taxon>
        <taxon>Glossata</taxon>
        <taxon>Ditrysia</taxon>
        <taxon>Gelechioidea</taxon>
        <taxon>Gelechiidae</taxon>
        <taxon>Apatetrinae</taxon>
        <taxon>Pectinophora</taxon>
    </lineage>
</organism>
<dbReference type="SMART" id="SM00516">
    <property type="entry name" value="SEC14"/>
    <property type="match status" value="1"/>
</dbReference>
<evidence type="ECO:0000313" key="2">
    <source>
        <dbReference type="EMBL" id="JAT90647.1"/>
    </source>
</evidence>
<dbReference type="PRINTS" id="PR00180">
    <property type="entry name" value="CRETINALDHBP"/>
</dbReference>